<dbReference type="InterPro" id="IPR044812">
    <property type="entry name" value="CERK1/LYK3-like"/>
</dbReference>
<keyword evidence="9 13" id="KW-1133">Transmembrane helix</keyword>
<dbReference type="InterPro" id="IPR008271">
    <property type="entry name" value="Ser/Thr_kinase_AS"/>
</dbReference>
<dbReference type="Gene3D" id="3.30.200.20">
    <property type="entry name" value="Phosphorylase Kinase, domain 1"/>
    <property type="match status" value="1"/>
</dbReference>
<feature type="signal peptide" evidence="14">
    <location>
        <begin position="1"/>
        <end position="23"/>
    </location>
</feature>
<dbReference type="Gene3D" id="1.10.510.10">
    <property type="entry name" value="Transferase(Phosphotransferase) domain 1"/>
    <property type="match status" value="1"/>
</dbReference>
<keyword evidence="17" id="KW-0675">Receptor</keyword>
<keyword evidence="5 14" id="KW-0732">Signal</keyword>
<evidence type="ECO:0000256" key="12">
    <source>
        <dbReference type="PROSITE-ProRule" id="PRU10141"/>
    </source>
</evidence>
<dbReference type="PROSITE" id="PS51782">
    <property type="entry name" value="LYSM"/>
    <property type="match status" value="1"/>
</dbReference>
<dbReference type="PROSITE" id="PS50011">
    <property type="entry name" value="PROTEIN_KINASE_DOM"/>
    <property type="match status" value="1"/>
</dbReference>
<dbReference type="SUPFAM" id="SSF56112">
    <property type="entry name" value="Protein kinase-like (PK-like)"/>
    <property type="match status" value="1"/>
</dbReference>
<dbReference type="PANTHER" id="PTHR46204:SF10">
    <property type="entry name" value="LYSM DOMAIN RECEPTOR-LIKE KINASE 3"/>
    <property type="match status" value="1"/>
</dbReference>
<keyword evidence="7 17" id="KW-0418">Kinase</keyword>
<evidence type="ECO:0000256" key="14">
    <source>
        <dbReference type="SAM" id="SignalP"/>
    </source>
</evidence>
<sequence length="694" mass="75288">MALLPFILAIAVLFLGAIPPASSSAPLNCSDTARVCTSFLAFKPDRGVATLPQIQSMFDVFPGDVTADESSSPGYVFIRKNCSCLSNKKYLTNATFTVRAAATSVYPVVADAYRGIAFLPNMTTPRAARVGAVVSLHLLCGCSSGLWNYLMSYVMEEGDSIESLSSRFGVSMDSIETVNGMSGPDGIVVGDVYYIPLNSAPGRPYSNDSAISFSPAPAPSTSLVTSSDNTAHHSTGFPYVWVFGSMAVSLALIIVALFSFISFKSFSARSQTKDPDQSASHKFHILRNASFCNASGRYLCCNHGSLKSSASQARDAGSHQANIPKGNVGDAVDMEKPIVFKHVEILSATDNFSDSNLLGHGKYGSVYYGVLGNQDVAIKRMTAMKTKEFMAEMKVLCKVHHASLVNCLKLTVFCTYNDNTVYICNICSLFSLNFVKVELIGYAAIDDELFLIYEYAEKGSLKSHLHDALSKGQTSLSWISRVQIALDAARGLEYIHEHTKNHYVHRDIKTSNILLDGSFRAKISDFGLAKLVEKTADGEASTTKVVGTFGYLAPEYLHDGLATTKSDVYAFGVVLFELISGKEAITRTEGMVLSNSDRRSLASIMLAALRSTPNSVSMGSLRHYIDPSLMDLYPYDCVHKMAMLAKQCVDEDPVLRPDMKQMVISLSQILLSSIEWEATLAGNSQVFSGLVQGR</sequence>
<accession>A0AAQ3K1D4</accession>
<keyword evidence="3" id="KW-0808">Transferase</keyword>
<evidence type="ECO:0000256" key="8">
    <source>
        <dbReference type="ARBA" id="ARBA00022840"/>
    </source>
</evidence>
<dbReference type="FunFam" id="1.10.510.10:FF:000468">
    <property type="entry name" value="PTI1-like tyrosine-protein kinase 3"/>
    <property type="match status" value="1"/>
</dbReference>
<keyword evidence="6 12" id="KW-0547">Nucleotide-binding</keyword>
<proteinExistence type="predicted"/>
<dbReference type="SUPFAM" id="SSF54106">
    <property type="entry name" value="LysM domain"/>
    <property type="match status" value="1"/>
</dbReference>
<keyword evidence="4 13" id="KW-0812">Transmembrane</keyword>
<evidence type="ECO:0000259" key="15">
    <source>
        <dbReference type="PROSITE" id="PS50011"/>
    </source>
</evidence>
<evidence type="ECO:0000256" key="7">
    <source>
        <dbReference type="ARBA" id="ARBA00022777"/>
    </source>
</evidence>
<evidence type="ECO:0000313" key="17">
    <source>
        <dbReference type="EMBL" id="WOK99298.1"/>
    </source>
</evidence>
<keyword evidence="10 13" id="KW-0472">Membrane</keyword>
<evidence type="ECO:0000256" key="1">
    <source>
        <dbReference type="ARBA" id="ARBA00004162"/>
    </source>
</evidence>
<dbReference type="SMART" id="SM00257">
    <property type="entry name" value="LysM"/>
    <property type="match status" value="1"/>
</dbReference>
<gene>
    <name evidence="17" type="ORF">Cni_G08010</name>
</gene>
<evidence type="ECO:0000256" key="4">
    <source>
        <dbReference type="ARBA" id="ARBA00022692"/>
    </source>
</evidence>
<dbReference type="GO" id="GO:0005886">
    <property type="term" value="C:plasma membrane"/>
    <property type="evidence" value="ECO:0007669"/>
    <property type="project" value="UniProtKB-SubCell"/>
</dbReference>
<dbReference type="PROSITE" id="PS00108">
    <property type="entry name" value="PROTEIN_KINASE_ST"/>
    <property type="match status" value="1"/>
</dbReference>
<dbReference type="Pfam" id="PF01476">
    <property type="entry name" value="LysM"/>
    <property type="match status" value="1"/>
</dbReference>
<dbReference type="PANTHER" id="PTHR46204">
    <property type="entry name" value="CHITIN ELICITOR RECEPTOR KINASE 1-RELATED"/>
    <property type="match status" value="1"/>
</dbReference>
<keyword evidence="2" id="KW-1003">Cell membrane</keyword>
<dbReference type="GO" id="GO:0019199">
    <property type="term" value="F:transmembrane receptor protein kinase activity"/>
    <property type="evidence" value="ECO:0007669"/>
    <property type="project" value="InterPro"/>
</dbReference>
<dbReference type="GO" id="GO:0045087">
    <property type="term" value="P:innate immune response"/>
    <property type="evidence" value="ECO:0007669"/>
    <property type="project" value="InterPro"/>
</dbReference>
<reference evidence="17 18" key="1">
    <citation type="submission" date="2023-10" db="EMBL/GenBank/DDBJ databases">
        <title>Chromosome-scale genome assembly provides insights into flower coloration mechanisms of Canna indica.</title>
        <authorList>
            <person name="Li C."/>
        </authorList>
    </citation>
    <scope>NUCLEOTIDE SEQUENCE [LARGE SCALE GENOMIC DNA]</scope>
    <source>
        <tissue evidence="17">Flower</tissue>
    </source>
</reference>
<keyword evidence="8 12" id="KW-0067">ATP-binding</keyword>
<evidence type="ECO:0000256" key="11">
    <source>
        <dbReference type="ARBA" id="ARBA00023157"/>
    </source>
</evidence>
<feature type="domain" description="LysM" evidence="16">
    <location>
        <begin position="151"/>
        <end position="195"/>
    </location>
</feature>
<evidence type="ECO:0000256" key="5">
    <source>
        <dbReference type="ARBA" id="ARBA00022729"/>
    </source>
</evidence>
<evidence type="ECO:0000256" key="9">
    <source>
        <dbReference type="ARBA" id="ARBA00022989"/>
    </source>
</evidence>
<feature type="transmembrane region" description="Helical" evidence="13">
    <location>
        <begin position="239"/>
        <end position="263"/>
    </location>
</feature>
<name>A0AAQ3K1D4_9LILI</name>
<evidence type="ECO:0000259" key="16">
    <source>
        <dbReference type="PROSITE" id="PS51782"/>
    </source>
</evidence>
<dbReference type="InterPro" id="IPR011009">
    <property type="entry name" value="Kinase-like_dom_sf"/>
</dbReference>
<comment type="subcellular location">
    <subcellularLocation>
        <location evidence="1">Cell membrane</location>
        <topology evidence="1">Single-pass membrane protein</topology>
    </subcellularLocation>
</comment>
<evidence type="ECO:0000256" key="2">
    <source>
        <dbReference type="ARBA" id="ARBA00022475"/>
    </source>
</evidence>
<evidence type="ECO:0000256" key="3">
    <source>
        <dbReference type="ARBA" id="ARBA00022679"/>
    </source>
</evidence>
<dbReference type="GO" id="GO:0005524">
    <property type="term" value="F:ATP binding"/>
    <property type="evidence" value="ECO:0007669"/>
    <property type="project" value="UniProtKB-UniRule"/>
</dbReference>
<dbReference type="InterPro" id="IPR018392">
    <property type="entry name" value="LysM"/>
</dbReference>
<keyword evidence="18" id="KW-1185">Reference proteome</keyword>
<dbReference type="EMBL" id="CP136891">
    <property type="protein sequence ID" value="WOK99298.1"/>
    <property type="molecule type" value="Genomic_DNA"/>
</dbReference>
<dbReference type="SMART" id="SM00220">
    <property type="entry name" value="S_TKc"/>
    <property type="match status" value="1"/>
</dbReference>
<dbReference type="InterPro" id="IPR000719">
    <property type="entry name" value="Prot_kinase_dom"/>
</dbReference>
<evidence type="ECO:0000256" key="6">
    <source>
        <dbReference type="ARBA" id="ARBA00022741"/>
    </source>
</evidence>
<evidence type="ECO:0000313" key="18">
    <source>
        <dbReference type="Proteomes" id="UP001327560"/>
    </source>
</evidence>
<protein>
    <submittedName>
        <fullName evidence="17">LysM domain receptor-like kinase 3</fullName>
    </submittedName>
</protein>
<dbReference type="InterPro" id="IPR017441">
    <property type="entry name" value="Protein_kinase_ATP_BS"/>
</dbReference>
<organism evidence="17 18">
    <name type="scientific">Canna indica</name>
    <name type="common">Indian-shot</name>
    <dbReference type="NCBI Taxonomy" id="4628"/>
    <lineage>
        <taxon>Eukaryota</taxon>
        <taxon>Viridiplantae</taxon>
        <taxon>Streptophyta</taxon>
        <taxon>Embryophyta</taxon>
        <taxon>Tracheophyta</taxon>
        <taxon>Spermatophyta</taxon>
        <taxon>Magnoliopsida</taxon>
        <taxon>Liliopsida</taxon>
        <taxon>Zingiberales</taxon>
        <taxon>Cannaceae</taxon>
        <taxon>Canna</taxon>
    </lineage>
</organism>
<feature type="binding site" evidence="12">
    <location>
        <position position="385"/>
    </location>
    <ligand>
        <name>ATP</name>
        <dbReference type="ChEBI" id="CHEBI:30616"/>
    </ligand>
</feature>
<dbReference type="InterPro" id="IPR036779">
    <property type="entry name" value="LysM_dom_sf"/>
</dbReference>
<dbReference type="Gene3D" id="3.10.350.10">
    <property type="entry name" value="LysM domain"/>
    <property type="match status" value="1"/>
</dbReference>
<keyword evidence="11" id="KW-1015">Disulfide bond</keyword>
<feature type="domain" description="Protein kinase" evidence="15">
    <location>
        <begin position="352"/>
        <end position="671"/>
    </location>
</feature>
<feature type="chain" id="PRO_5042835157" evidence="14">
    <location>
        <begin position="24"/>
        <end position="694"/>
    </location>
</feature>
<dbReference type="Proteomes" id="UP001327560">
    <property type="component" value="Chromosome 2"/>
</dbReference>
<dbReference type="PROSITE" id="PS00107">
    <property type="entry name" value="PROTEIN_KINASE_ATP"/>
    <property type="match status" value="1"/>
</dbReference>
<evidence type="ECO:0000256" key="10">
    <source>
        <dbReference type="ARBA" id="ARBA00023136"/>
    </source>
</evidence>
<evidence type="ECO:0000256" key="13">
    <source>
        <dbReference type="SAM" id="Phobius"/>
    </source>
</evidence>
<dbReference type="AlphaFoldDB" id="A0AAQ3K1D4"/>
<dbReference type="Pfam" id="PF00069">
    <property type="entry name" value="Pkinase"/>
    <property type="match status" value="1"/>
</dbReference>